<keyword evidence="1" id="KW-0812">Transmembrane</keyword>
<dbReference type="OrthoDB" id="64243at2759"/>
<name>A0A8K1CPQ3_PYTOL</name>
<protein>
    <submittedName>
        <fullName evidence="2">Uncharacterized protein</fullName>
    </submittedName>
</protein>
<gene>
    <name evidence="2" type="ORF">Poli38472_004226</name>
</gene>
<proteinExistence type="predicted"/>
<evidence type="ECO:0000313" key="2">
    <source>
        <dbReference type="EMBL" id="TMW66461.1"/>
    </source>
</evidence>
<organism evidence="2 3">
    <name type="scientific">Pythium oligandrum</name>
    <name type="common">Mycoparasitic fungus</name>
    <dbReference type="NCBI Taxonomy" id="41045"/>
    <lineage>
        <taxon>Eukaryota</taxon>
        <taxon>Sar</taxon>
        <taxon>Stramenopiles</taxon>
        <taxon>Oomycota</taxon>
        <taxon>Peronosporomycetes</taxon>
        <taxon>Pythiales</taxon>
        <taxon>Pythiaceae</taxon>
        <taxon>Pythium</taxon>
    </lineage>
</organism>
<feature type="transmembrane region" description="Helical" evidence="1">
    <location>
        <begin position="527"/>
        <end position="548"/>
    </location>
</feature>
<sequence length="693" mass="77543">MESATKGAKVLVQPLGLNKASTKTLIASSTARVGKCPTPWQAFHLAQRVLGLAAAIFFVYSTVESGVYSLRTLFGVIKHDDNFGGYQADLILRYVGSKTVKESLLFTHVLGGDSTPRPGTVYLQLADKVASTKCEGVTDGVVDWLYSNSYLRSNWHDLVTQTAYNLTYLRDSELIAPIVDCSFSAITMGDITSARVFYLMRKKAYPTDVFLIVASFSTQDFEVPEQYQDGPAVSVLLTVINDMQAMNVHHSLVLAMGYPLEGPWYSVYTYGGVTEDGFVILDHIPPEPDVVYKRRVVTATRSGLYIKSEKSQSNIKNMYWTTYNDPVLALTSWRWAGSTVISNAWGWARCVHFVFAVGTILNLIVLMMVVYRNYQRGKIWIGDAFVSISDSLYLRGTSILVVWAMENFWQLSIMTVRYGSTQGNIVKFFSFPQIMHGDLMVLYVTLAGLLGTILHERIDPGLTVFLYEIGYNSRFTLGNWFPAVKEAVVRNALKDYLSGIADIPPELNDFCPFGFWTTHQLRRDATAILAALSPIFMTYVVLVIYAVIRKAYRRVSPSRALAYSSRITKGSSNLSEGRGIKSPFTLFELATGAELQNRVGLVSDYDNCVYIKGMRYATADGIYCNGFVIANGQWLIRTTDLWSILLIILTGTRLRDVYVYEVKDHKASQTARLVYPNTLTLRHLTKLNTTLLA</sequence>
<evidence type="ECO:0000256" key="1">
    <source>
        <dbReference type="SAM" id="Phobius"/>
    </source>
</evidence>
<comment type="caution">
    <text evidence="2">The sequence shown here is derived from an EMBL/GenBank/DDBJ whole genome shotgun (WGS) entry which is preliminary data.</text>
</comment>
<keyword evidence="1" id="KW-1133">Transmembrane helix</keyword>
<accession>A0A8K1CPQ3</accession>
<keyword evidence="1" id="KW-0472">Membrane</keyword>
<keyword evidence="3" id="KW-1185">Reference proteome</keyword>
<dbReference type="AlphaFoldDB" id="A0A8K1CPQ3"/>
<feature type="transmembrane region" description="Helical" evidence="1">
    <location>
        <begin position="351"/>
        <end position="371"/>
    </location>
</feature>
<dbReference type="Proteomes" id="UP000794436">
    <property type="component" value="Unassembled WGS sequence"/>
</dbReference>
<feature type="transmembrane region" description="Helical" evidence="1">
    <location>
        <begin position="392"/>
        <end position="414"/>
    </location>
</feature>
<dbReference type="EMBL" id="SPLM01000036">
    <property type="protein sequence ID" value="TMW66461.1"/>
    <property type="molecule type" value="Genomic_DNA"/>
</dbReference>
<evidence type="ECO:0000313" key="3">
    <source>
        <dbReference type="Proteomes" id="UP000794436"/>
    </source>
</evidence>
<feature type="transmembrane region" description="Helical" evidence="1">
    <location>
        <begin position="434"/>
        <end position="454"/>
    </location>
</feature>
<reference evidence="2" key="1">
    <citation type="submission" date="2019-03" db="EMBL/GenBank/DDBJ databases">
        <title>Long read genome sequence of the mycoparasitic Pythium oligandrum ATCC 38472 isolated from sugarbeet rhizosphere.</title>
        <authorList>
            <person name="Gaulin E."/>
        </authorList>
    </citation>
    <scope>NUCLEOTIDE SEQUENCE</scope>
    <source>
        <strain evidence="2">ATCC 38472_TT</strain>
    </source>
</reference>